<feature type="transmembrane region" description="Helical" evidence="17">
    <location>
        <begin position="338"/>
        <end position="357"/>
    </location>
</feature>
<accession>A0A348B351</accession>
<dbReference type="EMBL" id="BMQS01000007">
    <property type="protein sequence ID" value="GGT93397.1"/>
    <property type="molecule type" value="Genomic_DNA"/>
</dbReference>
<keyword evidence="9 17" id="KW-0812">Transmembrane</keyword>
<dbReference type="EMBL" id="AP018553">
    <property type="protein sequence ID" value="BBD72603.1"/>
    <property type="molecule type" value="Genomic_DNA"/>
</dbReference>
<evidence type="ECO:0000313" key="19">
    <source>
        <dbReference type="EMBL" id="BBD72603.1"/>
    </source>
</evidence>
<organism evidence="19 21">
    <name type="scientific">Sulfodiicoccus acidiphilus</name>
    <dbReference type="NCBI Taxonomy" id="1670455"/>
    <lineage>
        <taxon>Archaea</taxon>
        <taxon>Thermoproteota</taxon>
        <taxon>Thermoprotei</taxon>
        <taxon>Sulfolobales</taxon>
        <taxon>Sulfolobaceae</taxon>
        <taxon>Sulfodiicoccus</taxon>
    </lineage>
</organism>
<evidence type="ECO:0000256" key="3">
    <source>
        <dbReference type="ARBA" id="ARBA00004127"/>
    </source>
</evidence>
<sequence>MTDALVVTGIVVISMLIRGLSAGYPLAINGFDSWYLFYNALLITHAGGNWYAVPPDVHAWYPWGYFIEKGDTIGLPFLVALVSMLLGNSANSVYTVTMYADIFLAGMGVVAAYLVGEALSGSKGGGYIAALLVAFSPALTSKNIVGGLPKSSWGGLLVLFTIYLMYVGSKKGKAWYGIPAGVVLFLAEITWGGNTYIIGTLAVAAILTVLLNRNNEVTAKLYTVAGVTTAFLTSLAPNSIGFMSGAAHGLGFLLVGVILYIDLYLKKHLPKEYIDATPLIMGALGVILVGLVLVGLVFSGKVDVIPTRYFAIINPFYQATVPIDKTVAEYIPQSVTSMIRSFGTSLLLLIPGVYFILRRGNLAELWLLALTVVSVYGTSEQPYLFNYTAYVLAATAGVGAGYIISTFYSNRTIRMSKALPAVFIALVAFSMAADAAVAVQQSNIPNAIVNSASPYPYPSYAWIDALDWINNHTPTDSVIFSWWDYGYWIQVVGNRTVIDENNTLNGTQIRLMADMFLNNESVAANILERNFHLYPYGNPNFTRPVYIVAYDTVTEYTASGSPQWYLGYPPSYGSPFVGYTTSFGDIAKMGAMMTIAGYPLSDFLNDTLIYSAINQTQAQFSNEPQVASFIESSIVQATSFAWTNRTYQALLPQMFIEALQAQGGTVIQPFSTRVLITSSQILVVGNPLPTVQLHYFQPVYIAMTPLVSSNGTPIGGPNYVSYVMVIIYQFVQPGYIAPVSE</sequence>
<evidence type="ECO:0000313" key="21">
    <source>
        <dbReference type="Proteomes" id="UP000276741"/>
    </source>
</evidence>
<dbReference type="KEGG" id="sacd:HS1genome_0992"/>
<comment type="catalytic activity">
    <reaction evidence="16">
        <text>an archaeal dolichyl phosphooligosaccharide + [protein]-L-asparagine = an archaeal dolichyl phosphate + a glycoprotein with the oligosaccharide chain attached by N-beta-D-glycosyl linkage to a protein L-asparagine.</text>
        <dbReference type="EC" id="2.4.99.21"/>
    </reaction>
</comment>
<comment type="pathway">
    <text evidence="4">Protein modification; protein glycosylation.</text>
</comment>
<dbReference type="Gene3D" id="3.40.50.12610">
    <property type="match status" value="1"/>
</dbReference>
<evidence type="ECO:0000256" key="6">
    <source>
        <dbReference type="ARBA" id="ARBA00012602"/>
    </source>
</evidence>
<evidence type="ECO:0000259" key="18">
    <source>
        <dbReference type="Pfam" id="PF02516"/>
    </source>
</evidence>
<dbReference type="Pfam" id="PF02516">
    <property type="entry name" value="STT3"/>
    <property type="match status" value="1"/>
</dbReference>
<feature type="transmembrane region" description="Helical" evidence="17">
    <location>
        <begin position="151"/>
        <end position="167"/>
    </location>
</feature>
<keyword evidence="13 17" id="KW-0472">Membrane</keyword>
<dbReference type="PANTHER" id="PTHR13872:SF1">
    <property type="entry name" value="DOLICHYL-DIPHOSPHOOLIGOSACCHARIDE--PROTEIN GLYCOSYLTRANSFERASE SUBUNIT STT3B"/>
    <property type="match status" value="1"/>
</dbReference>
<evidence type="ECO:0000256" key="12">
    <source>
        <dbReference type="ARBA" id="ARBA00022989"/>
    </source>
</evidence>
<evidence type="ECO:0000256" key="9">
    <source>
        <dbReference type="ARBA" id="ARBA00022692"/>
    </source>
</evidence>
<evidence type="ECO:0000256" key="1">
    <source>
        <dbReference type="ARBA" id="ARBA00001936"/>
    </source>
</evidence>
<evidence type="ECO:0000256" key="5">
    <source>
        <dbReference type="ARBA" id="ARBA00010810"/>
    </source>
</evidence>
<reference evidence="20" key="1">
    <citation type="journal article" date="2014" name="Int. J. Syst. Evol. Microbiol.">
        <title>Complete genome sequence of Corynebacterium casei LMG S-19264T (=DSM 44701T), isolated from a smear-ripened cheese.</title>
        <authorList>
            <consortium name="US DOE Joint Genome Institute (JGI-PGF)"/>
            <person name="Walter F."/>
            <person name="Albersmeier A."/>
            <person name="Kalinowski J."/>
            <person name="Ruckert C."/>
        </authorList>
    </citation>
    <scope>NUCLEOTIDE SEQUENCE</scope>
    <source>
        <strain evidence="20">JCM 31740</strain>
    </source>
</reference>
<evidence type="ECO:0000256" key="17">
    <source>
        <dbReference type="SAM" id="Phobius"/>
    </source>
</evidence>
<proteinExistence type="inferred from homology"/>
<keyword evidence="21" id="KW-1185">Reference proteome</keyword>
<feature type="transmembrane region" description="Helical" evidence="17">
    <location>
        <begin position="246"/>
        <end position="265"/>
    </location>
</feature>
<comment type="subcellular location">
    <subcellularLocation>
        <location evidence="3">Endomembrane system</location>
        <topology evidence="3">Multi-pass membrane protein</topology>
    </subcellularLocation>
</comment>
<keyword evidence="14" id="KW-0464">Manganese</keyword>
<evidence type="ECO:0000313" key="20">
    <source>
        <dbReference type="EMBL" id="GGT93397.1"/>
    </source>
</evidence>
<evidence type="ECO:0000256" key="4">
    <source>
        <dbReference type="ARBA" id="ARBA00004922"/>
    </source>
</evidence>
<feature type="transmembrane region" description="Helical" evidence="17">
    <location>
        <begin position="197"/>
        <end position="214"/>
    </location>
</feature>
<dbReference type="GO" id="GO:0046872">
    <property type="term" value="F:metal ion binding"/>
    <property type="evidence" value="ECO:0007669"/>
    <property type="project" value="UniProtKB-KW"/>
</dbReference>
<comment type="similarity">
    <text evidence="5">Belongs to the STT3 family.</text>
</comment>
<keyword evidence="12 17" id="KW-1133">Transmembrane helix</keyword>
<keyword evidence="7" id="KW-0328">Glycosyltransferase</keyword>
<evidence type="ECO:0000256" key="2">
    <source>
        <dbReference type="ARBA" id="ARBA00001946"/>
    </source>
</evidence>
<keyword evidence="10" id="KW-0479">Metal-binding</keyword>
<evidence type="ECO:0000256" key="16">
    <source>
        <dbReference type="ARBA" id="ARBA00034066"/>
    </source>
</evidence>
<comment type="cofactor">
    <cofactor evidence="1">
        <name>Mn(2+)</name>
        <dbReference type="ChEBI" id="CHEBI:29035"/>
    </cofactor>
</comment>
<evidence type="ECO:0000256" key="14">
    <source>
        <dbReference type="ARBA" id="ARBA00023211"/>
    </source>
</evidence>
<evidence type="ECO:0000256" key="7">
    <source>
        <dbReference type="ARBA" id="ARBA00022676"/>
    </source>
</evidence>
<comment type="cofactor">
    <cofactor evidence="2">
        <name>Mg(2+)</name>
        <dbReference type="ChEBI" id="CHEBI:18420"/>
    </cofactor>
</comment>
<feature type="transmembrane region" description="Helical" evidence="17">
    <location>
        <begin position="96"/>
        <end position="115"/>
    </location>
</feature>
<dbReference type="GO" id="GO:0016020">
    <property type="term" value="C:membrane"/>
    <property type="evidence" value="ECO:0007669"/>
    <property type="project" value="InterPro"/>
</dbReference>
<dbReference type="EC" id="2.4.99.21" evidence="6"/>
<gene>
    <name evidence="20" type="ORF">GCM10007116_08840</name>
    <name evidence="19" type="ORF">HS1genome_0992</name>
</gene>
<feature type="transmembrane region" description="Helical" evidence="17">
    <location>
        <begin position="385"/>
        <end position="407"/>
    </location>
</feature>
<dbReference type="AlphaFoldDB" id="A0A348B351"/>
<dbReference type="PANTHER" id="PTHR13872">
    <property type="entry name" value="DOLICHYL-DIPHOSPHOOLIGOSACCHARIDE--PROTEIN GLYCOSYLTRANSFERASE SUBUNIT"/>
    <property type="match status" value="1"/>
</dbReference>
<name>A0A348B351_9CREN</name>
<feature type="transmembrane region" description="Helical" evidence="17">
    <location>
        <begin position="73"/>
        <end position="90"/>
    </location>
</feature>
<dbReference type="InterPro" id="IPR048307">
    <property type="entry name" value="STT3_N"/>
</dbReference>
<evidence type="ECO:0000256" key="13">
    <source>
        <dbReference type="ARBA" id="ARBA00023136"/>
    </source>
</evidence>
<evidence type="ECO:0000256" key="11">
    <source>
        <dbReference type="ARBA" id="ARBA00022842"/>
    </source>
</evidence>
<feature type="transmembrane region" description="Helical" evidence="17">
    <location>
        <begin position="419"/>
        <end position="439"/>
    </location>
</feature>
<keyword evidence="8" id="KW-0808">Transferase</keyword>
<dbReference type="GO" id="GO:0012505">
    <property type="term" value="C:endomembrane system"/>
    <property type="evidence" value="ECO:0007669"/>
    <property type="project" value="UniProtKB-SubCell"/>
</dbReference>
<protein>
    <recommendedName>
        <fullName evidence="6">dolichyl-phosphooligosaccharide-protein glycotransferase</fullName>
        <ecNumber evidence="6">2.4.99.21</ecNumber>
    </recommendedName>
    <alternativeName>
        <fullName evidence="15">Oligosaccharyl transferase</fullName>
    </alternativeName>
</protein>
<dbReference type="Proteomes" id="UP000616143">
    <property type="component" value="Unassembled WGS sequence"/>
</dbReference>
<feature type="transmembrane region" description="Helical" evidence="17">
    <location>
        <begin position="277"/>
        <end position="298"/>
    </location>
</feature>
<keyword evidence="11" id="KW-0460">Magnesium</keyword>
<dbReference type="UniPathway" id="UPA00378"/>
<reference evidence="20" key="4">
    <citation type="submission" date="2020-09" db="EMBL/GenBank/DDBJ databases">
        <authorList>
            <person name="Sun Q."/>
            <person name="Ohkuma M."/>
        </authorList>
    </citation>
    <scope>NUCLEOTIDE SEQUENCE</scope>
    <source>
        <strain evidence="20">JCM 31740</strain>
    </source>
</reference>
<reference evidence="19" key="3">
    <citation type="journal article" date="2019" name="BMC Res. Notes">
        <title>Complete genome sequence of the Sulfodiicoccus acidiphilus strain HS-1T, the first crenarchaeon that lacks polB3, isolated from an acidic hot spring in Ohwaku-dani, Hakone, Japan.</title>
        <authorList>
            <person name="Sakai H.D."/>
            <person name="Kurosawa N."/>
        </authorList>
    </citation>
    <scope>NUCLEOTIDE SEQUENCE</scope>
    <source>
        <strain evidence="19">HS-1</strain>
    </source>
</reference>
<reference evidence="21" key="2">
    <citation type="submission" date="2018-04" db="EMBL/GenBank/DDBJ databases">
        <title>Complete genome sequence of Sulfodiicoccus acidiphilus strain HS-1.</title>
        <authorList>
            <person name="Sakai H.D."/>
            <person name="Kurosawa N."/>
        </authorList>
    </citation>
    <scope>NUCLEOTIDE SEQUENCE [LARGE SCALE GENOMIC DNA]</scope>
    <source>
        <strain evidence="21">HS-1</strain>
    </source>
</reference>
<dbReference type="Proteomes" id="UP000276741">
    <property type="component" value="Chromosome"/>
</dbReference>
<feature type="transmembrane region" description="Helical" evidence="17">
    <location>
        <begin position="33"/>
        <end position="52"/>
    </location>
</feature>
<dbReference type="InterPro" id="IPR003674">
    <property type="entry name" value="Oligo_trans_STT3"/>
</dbReference>
<evidence type="ECO:0000256" key="10">
    <source>
        <dbReference type="ARBA" id="ARBA00022723"/>
    </source>
</evidence>
<evidence type="ECO:0000256" key="8">
    <source>
        <dbReference type="ARBA" id="ARBA00022679"/>
    </source>
</evidence>
<feature type="transmembrane region" description="Helical" evidence="17">
    <location>
        <begin position="127"/>
        <end position="145"/>
    </location>
</feature>
<feature type="domain" description="Oligosaccharyl transferase STT3 N-terminal" evidence="18">
    <location>
        <begin position="28"/>
        <end position="353"/>
    </location>
</feature>
<dbReference type="GO" id="GO:0004576">
    <property type="term" value="F:oligosaccharyl transferase activity"/>
    <property type="evidence" value="ECO:0007669"/>
    <property type="project" value="InterPro"/>
</dbReference>
<evidence type="ECO:0000256" key="15">
    <source>
        <dbReference type="ARBA" id="ARBA00030679"/>
    </source>
</evidence>